<comment type="cofactor">
    <cofactor evidence="10">
        <name>Mg(2+)</name>
        <dbReference type="ChEBI" id="CHEBI:18420"/>
    </cofactor>
    <text evidence="10">Binds 2 divalent ions per subunit.</text>
</comment>
<evidence type="ECO:0000256" key="3">
    <source>
        <dbReference type="ARBA" id="ARBA00022563"/>
    </source>
</evidence>
<feature type="binding site" description="in other chain" evidence="10">
    <location>
        <begin position="165"/>
        <end position="167"/>
    </location>
    <ligand>
        <name>ATP</name>
        <dbReference type="ChEBI" id="CHEBI:30616"/>
        <note>ligand shared between two neighboring subunits</note>
    </ligand>
</feature>
<accession>A0A364NNX3</accession>
<keyword evidence="7 10" id="KW-0067">ATP-binding</keyword>
<feature type="binding site" evidence="10">
    <location>
        <position position="18"/>
    </location>
    <ligand>
        <name>Mg(2+)</name>
        <dbReference type="ChEBI" id="CHEBI:18420"/>
    </ligand>
</feature>
<evidence type="ECO:0000259" key="15">
    <source>
        <dbReference type="Pfam" id="PF02773"/>
    </source>
</evidence>
<feature type="binding site" evidence="10">
    <location>
        <position position="44"/>
    </location>
    <ligand>
        <name>K(+)</name>
        <dbReference type="ChEBI" id="CHEBI:29103"/>
    </ligand>
</feature>
<dbReference type="PIRSF" id="PIRSF000497">
    <property type="entry name" value="MAT"/>
    <property type="match status" value="1"/>
</dbReference>
<evidence type="ECO:0000256" key="9">
    <source>
        <dbReference type="ARBA" id="ARBA00022958"/>
    </source>
</evidence>
<evidence type="ECO:0000256" key="5">
    <source>
        <dbReference type="ARBA" id="ARBA00022723"/>
    </source>
</evidence>
<feature type="binding site" evidence="10">
    <location>
        <position position="241"/>
    </location>
    <ligand>
        <name>ATP</name>
        <dbReference type="ChEBI" id="CHEBI:30616"/>
        <note>ligand shared between two neighboring subunits</note>
    </ligand>
</feature>
<comment type="similarity">
    <text evidence="2 10 12">Belongs to the AdoMet synthase family.</text>
</comment>
<evidence type="ECO:0000256" key="7">
    <source>
        <dbReference type="ARBA" id="ARBA00022840"/>
    </source>
</evidence>
<evidence type="ECO:0000256" key="11">
    <source>
        <dbReference type="RuleBase" id="RU000542"/>
    </source>
</evidence>
<feature type="domain" description="S-adenosylmethionine synthetase C-terminal" evidence="15">
    <location>
        <begin position="235"/>
        <end position="368"/>
    </location>
</feature>
<feature type="binding site" description="in other chain" evidence="10">
    <location>
        <position position="100"/>
    </location>
    <ligand>
        <name>L-methionine</name>
        <dbReference type="ChEBI" id="CHEBI:57844"/>
        <note>ligand shared between two neighboring subunits</note>
    </ligand>
</feature>
<feature type="binding site" evidence="10">
    <location>
        <position position="268"/>
    </location>
    <ligand>
        <name>ATP</name>
        <dbReference type="ChEBI" id="CHEBI:30616"/>
        <note>ligand shared between two neighboring subunits</note>
    </ligand>
</feature>
<dbReference type="EMBL" id="QKRX01000003">
    <property type="protein sequence ID" value="RAU18808.1"/>
    <property type="molecule type" value="Genomic_DNA"/>
</dbReference>
<sequence>MSEYTLFTSESVSEGHPDKIADQISDAVLDAIIARDKHARVACETLVKTGVAIVAGEISTSAWVDLEELVRKVISDIGYTSSDVGYDGATCGVINLIGKQSLDIAQGVDRSKPEDQGAGDQGLMFGYATNETESYMPAPIHYAHRLVERQAELRKNGMLPWLRPDAKSQITFRYDDQGKPCAVDAVVLSTQHAPDINQEDLRRMVRREIIESVIPAEWLSESTRYHINPTGKFVIGGPVGDCGLTGRKIIVDTYGGMARHGGGAFSGKDPSKVDRSAAYAGRYVAKNIVASGLAERCEIQVSYAIGVAEPTSVSINTFGTGKVSDARIIELVKQTFDLRPYAITRMLDLLHPMYQLTAAYGHFGREPFETSYSWIDVDGKEQSETFTAFPWEKTDRADALKVAAGL</sequence>
<dbReference type="CDD" id="cd18079">
    <property type="entry name" value="S-AdoMet_synt"/>
    <property type="match status" value="1"/>
</dbReference>
<feature type="binding site" evidence="10">
    <location>
        <position position="241"/>
    </location>
    <ligand>
        <name>L-methionine</name>
        <dbReference type="ChEBI" id="CHEBI:57844"/>
        <note>ligand shared between two neighboring subunits</note>
    </ligand>
</feature>
<dbReference type="UniPathway" id="UPA00315">
    <property type="reaction ID" value="UER00080"/>
</dbReference>
<dbReference type="InterPro" id="IPR002133">
    <property type="entry name" value="S-AdoMet_synthetase"/>
</dbReference>
<comment type="subcellular location">
    <subcellularLocation>
        <location evidence="10 11">Cytoplasm</location>
    </subcellularLocation>
</comment>
<feature type="region of interest" description="Flexible loop" evidence="10">
    <location>
        <begin position="100"/>
        <end position="110"/>
    </location>
</feature>
<comment type="catalytic activity">
    <reaction evidence="10">
        <text>L-methionine + ATP + H2O = S-adenosyl-L-methionine + phosphate + diphosphate</text>
        <dbReference type="Rhea" id="RHEA:21080"/>
        <dbReference type="ChEBI" id="CHEBI:15377"/>
        <dbReference type="ChEBI" id="CHEBI:30616"/>
        <dbReference type="ChEBI" id="CHEBI:33019"/>
        <dbReference type="ChEBI" id="CHEBI:43474"/>
        <dbReference type="ChEBI" id="CHEBI:57844"/>
        <dbReference type="ChEBI" id="CHEBI:59789"/>
        <dbReference type="EC" id="2.5.1.6"/>
    </reaction>
</comment>
<dbReference type="EC" id="2.5.1.6" evidence="10"/>
<dbReference type="InterPro" id="IPR022629">
    <property type="entry name" value="S-AdoMet_synt_central"/>
</dbReference>
<dbReference type="Pfam" id="PF02773">
    <property type="entry name" value="S-AdoMet_synt_C"/>
    <property type="match status" value="1"/>
</dbReference>
<dbReference type="GO" id="GO:0004478">
    <property type="term" value="F:methionine adenosyltransferase activity"/>
    <property type="evidence" value="ECO:0007669"/>
    <property type="project" value="UniProtKB-UniRule"/>
</dbReference>
<evidence type="ECO:0000256" key="12">
    <source>
        <dbReference type="RuleBase" id="RU004462"/>
    </source>
</evidence>
<feature type="binding site" evidence="10">
    <location>
        <position position="264"/>
    </location>
    <ligand>
        <name>ATP</name>
        <dbReference type="ChEBI" id="CHEBI:30616"/>
        <note>ligand shared between two neighboring subunits</note>
    </ligand>
</feature>
<dbReference type="PROSITE" id="PS00377">
    <property type="entry name" value="ADOMET_SYNTHASE_2"/>
    <property type="match status" value="1"/>
</dbReference>
<dbReference type="InterPro" id="IPR022631">
    <property type="entry name" value="ADOMET_SYNTHASE_CS"/>
</dbReference>
<keyword evidence="4 10" id="KW-0808">Transferase</keyword>
<comment type="function">
    <text evidence="10">Catalyzes the formation of S-adenosylmethionine (AdoMet) from methionine and ATP. The overall synthetic reaction is composed of two sequential steps, AdoMet formation and the subsequent tripolyphosphate hydrolysis which occurs prior to release of AdoMet from the enzyme.</text>
</comment>
<dbReference type="GO" id="GO:0006556">
    <property type="term" value="P:S-adenosylmethionine biosynthetic process"/>
    <property type="evidence" value="ECO:0007669"/>
    <property type="project" value="UniProtKB-UniRule"/>
</dbReference>
<protein>
    <recommendedName>
        <fullName evidence="10">S-adenosylmethionine synthase</fullName>
        <shortName evidence="10">AdoMet synthase</shortName>
        <ecNumber evidence="10">2.5.1.6</ecNumber>
    </recommendedName>
    <alternativeName>
        <fullName evidence="10">MAT</fullName>
    </alternativeName>
    <alternativeName>
        <fullName evidence="10">Methionine adenosyltransferase</fullName>
    </alternativeName>
</protein>
<dbReference type="Proteomes" id="UP000250744">
    <property type="component" value="Unassembled WGS sequence"/>
</dbReference>
<keyword evidence="6 10" id="KW-0547">Nucleotide-binding</keyword>
<feature type="domain" description="S-adenosylmethionine synthetase N-terminal" evidence="13">
    <location>
        <begin position="5"/>
        <end position="101"/>
    </location>
</feature>
<evidence type="ECO:0000256" key="1">
    <source>
        <dbReference type="ARBA" id="ARBA00005224"/>
    </source>
</evidence>
<keyword evidence="3 10" id="KW-0554">One-carbon metabolism</keyword>
<gene>
    <name evidence="10" type="primary">metK</name>
    <name evidence="16" type="ORF">DN062_04810</name>
</gene>
<dbReference type="Pfam" id="PF02772">
    <property type="entry name" value="S-AdoMet_synt_M"/>
    <property type="match status" value="1"/>
</dbReference>
<evidence type="ECO:0000259" key="14">
    <source>
        <dbReference type="Pfam" id="PF02772"/>
    </source>
</evidence>
<evidence type="ECO:0000256" key="8">
    <source>
        <dbReference type="ARBA" id="ARBA00022842"/>
    </source>
</evidence>
<dbReference type="GO" id="GO:0005524">
    <property type="term" value="F:ATP binding"/>
    <property type="evidence" value="ECO:0007669"/>
    <property type="project" value="UniProtKB-UniRule"/>
</dbReference>
<comment type="caution">
    <text evidence="16">The sequence shown here is derived from an EMBL/GenBank/DDBJ whole genome shotgun (WGS) entry which is preliminary data.</text>
</comment>
<dbReference type="GO" id="GO:0006730">
    <property type="term" value="P:one-carbon metabolic process"/>
    <property type="evidence" value="ECO:0007669"/>
    <property type="project" value="UniProtKB-KW"/>
</dbReference>
<evidence type="ECO:0000313" key="16">
    <source>
        <dbReference type="EMBL" id="RAU18808.1"/>
    </source>
</evidence>
<feature type="binding site" description="in other chain" evidence="10">
    <location>
        <position position="16"/>
    </location>
    <ligand>
        <name>ATP</name>
        <dbReference type="ChEBI" id="CHEBI:30616"/>
        <note>ligand shared between two neighboring subunits</note>
    </ligand>
</feature>
<keyword evidence="10" id="KW-0963">Cytoplasm</keyword>
<organism evidence="16 17">
    <name type="scientific">Nitrincola tibetensis</name>
    <dbReference type="NCBI Taxonomy" id="2219697"/>
    <lineage>
        <taxon>Bacteria</taxon>
        <taxon>Pseudomonadati</taxon>
        <taxon>Pseudomonadota</taxon>
        <taxon>Gammaproteobacteria</taxon>
        <taxon>Oceanospirillales</taxon>
        <taxon>Oceanospirillaceae</taxon>
        <taxon>Nitrincola</taxon>
    </lineage>
</organism>
<evidence type="ECO:0000256" key="10">
    <source>
        <dbReference type="HAMAP-Rule" id="MF_00086"/>
    </source>
</evidence>
<dbReference type="FunFam" id="3.30.300.10:FF:000003">
    <property type="entry name" value="S-adenosylmethionine synthase"/>
    <property type="match status" value="1"/>
</dbReference>
<dbReference type="PROSITE" id="PS00376">
    <property type="entry name" value="ADOMET_SYNTHASE_1"/>
    <property type="match status" value="1"/>
</dbReference>
<dbReference type="NCBIfam" id="TIGR01034">
    <property type="entry name" value="metK"/>
    <property type="match status" value="1"/>
</dbReference>
<dbReference type="InterPro" id="IPR022636">
    <property type="entry name" value="S-AdoMet_synthetase_sfam"/>
</dbReference>
<keyword evidence="9 10" id="KW-0630">Potassium</keyword>
<dbReference type="RefSeq" id="WP_112158082.1">
    <property type="nucleotide sequence ID" value="NZ_QKRX01000003.1"/>
</dbReference>
<evidence type="ECO:0000259" key="13">
    <source>
        <dbReference type="Pfam" id="PF00438"/>
    </source>
</evidence>
<dbReference type="GO" id="GO:0005737">
    <property type="term" value="C:cytoplasm"/>
    <property type="evidence" value="ECO:0007669"/>
    <property type="project" value="UniProtKB-SubCell"/>
</dbReference>
<dbReference type="OrthoDB" id="9801686at2"/>
<keyword evidence="8 10" id="KW-0460">Magnesium</keyword>
<comment type="subunit">
    <text evidence="10">Homotetramer; dimer of dimers.</text>
</comment>
<dbReference type="InterPro" id="IPR022630">
    <property type="entry name" value="S-AdoMet_synt_C"/>
</dbReference>
<comment type="cofactor">
    <cofactor evidence="10">
        <name>K(+)</name>
        <dbReference type="ChEBI" id="CHEBI:29103"/>
    </cofactor>
    <text evidence="10">Binds 1 potassium ion per subunit.</text>
</comment>
<dbReference type="SUPFAM" id="SSF55973">
    <property type="entry name" value="S-adenosylmethionine synthetase"/>
    <property type="match status" value="3"/>
</dbReference>
<dbReference type="Pfam" id="PF00438">
    <property type="entry name" value="S-AdoMet_synt_N"/>
    <property type="match status" value="1"/>
</dbReference>
<evidence type="ECO:0000256" key="2">
    <source>
        <dbReference type="ARBA" id="ARBA00009685"/>
    </source>
</evidence>
<comment type="pathway">
    <text evidence="1 10">Amino-acid biosynthesis; S-adenosyl-L-methionine biosynthesis; S-adenosyl-L-methionine from L-methionine: step 1/1.</text>
</comment>
<keyword evidence="5 10" id="KW-0479">Metal-binding</keyword>
<dbReference type="GO" id="GO:0000287">
    <property type="term" value="F:magnesium ion binding"/>
    <property type="evidence" value="ECO:0007669"/>
    <property type="project" value="UniProtKB-UniRule"/>
</dbReference>
<dbReference type="PANTHER" id="PTHR11964">
    <property type="entry name" value="S-ADENOSYLMETHIONINE SYNTHETASE"/>
    <property type="match status" value="1"/>
</dbReference>
<feature type="binding site" description="in other chain" evidence="10">
    <location>
        <begin position="247"/>
        <end position="248"/>
    </location>
    <ligand>
        <name>ATP</name>
        <dbReference type="ChEBI" id="CHEBI:30616"/>
        <note>ligand shared between two neighboring subunits</note>
    </ligand>
</feature>
<keyword evidence="17" id="KW-1185">Reference proteome</keyword>
<evidence type="ECO:0000313" key="17">
    <source>
        <dbReference type="Proteomes" id="UP000250744"/>
    </source>
</evidence>
<dbReference type="InterPro" id="IPR022628">
    <property type="entry name" value="S-AdoMet_synt_N"/>
</dbReference>
<proteinExistence type="inferred from homology"/>
<reference evidence="16 17" key="1">
    <citation type="submission" date="2018-06" db="EMBL/GenBank/DDBJ databases">
        <title>Nitrincola tibetense sp. nov., isolated from Lake XuguoCo on Tibetan Plateau.</title>
        <authorList>
            <person name="Xing P."/>
        </authorList>
    </citation>
    <scope>NUCLEOTIDE SEQUENCE [LARGE SCALE GENOMIC DNA]</scope>
    <source>
        <strain evidence="17">xg18</strain>
    </source>
</reference>
<dbReference type="AlphaFoldDB" id="A0A364NNX3"/>
<feature type="domain" description="S-adenosylmethionine synthetase central" evidence="14">
    <location>
        <begin position="115"/>
        <end position="233"/>
    </location>
</feature>
<dbReference type="HAMAP" id="MF_00086">
    <property type="entry name" value="S_AdoMet_synth1"/>
    <property type="match status" value="1"/>
</dbReference>
<dbReference type="Gene3D" id="3.30.300.10">
    <property type="match status" value="3"/>
</dbReference>
<feature type="binding site" description="in other chain" evidence="10">
    <location>
        <begin position="232"/>
        <end position="233"/>
    </location>
    <ligand>
        <name>ATP</name>
        <dbReference type="ChEBI" id="CHEBI:30616"/>
        <note>ligand shared between two neighboring subunits</note>
    </ligand>
</feature>
<feature type="binding site" description="in other chain" evidence="10">
    <location>
        <position position="272"/>
    </location>
    <ligand>
        <name>L-methionine</name>
        <dbReference type="ChEBI" id="CHEBI:57844"/>
        <note>ligand shared between two neighboring subunits</note>
    </ligand>
</feature>
<evidence type="ECO:0000256" key="4">
    <source>
        <dbReference type="ARBA" id="ARBA00022679"/>
    </source>
</evidence>
<evidence type="ECO:0000256" key="6">
    <source>
        <dbReference type="ARBA" id="ARBA00022741"/>
    </source>
</evidence>
<feature type="binding site" description="in other chain" evidence="10">
    <location>
        <position position="57"/>
    </location>
    <ligand>
        <name>L-methionine</name>
        <dbReference type="ChEBI" id="CHEBI:57844"/>
        <note>ligand shared between two neighboring subunits</note>
    </ligand>
</feature>
<name>A0A364NNX3_9GAMM</name>